<dbReference type="Proteomes" id="UP000886520">
    <property type="component" value="Chromosome 9"/>
</dbReference>
<dbReference type="OrthoDB" id="185373at2759"/>
<dbReference type="AlphaFoldDB" id="A0A9D4UXF9"/>
<reference evidence="1" key="1">
    <citation type="submission" date="2021-01" db="EMBL/GenBank/DDBJ databases">
        <title>Adiantum capillus-veneris genome.</title>
        <authorList>
            <person name="Fang Y."/>
            <person name="Liao Q."/>
        </authorList>
    </citation>
    <scope>NUCLEOTIDE SEQUENCE</scope>
    <source>
        <strain evidence="1">H3</strain>
        <tissue evidence="1">Leaf</tissue>
    </source>
</reference>
<evidence type="ECO:0000313" key="2">
    <source>
        <dbReference type="Proteomes" id="UP000886520"/>
    </source>
</evidence>
<organism evidence="1 2">
    <name type="scientific">Adiantum capillus-veneris</name>
    <name type="common">Maidenhair fern</name>
    <dbReference type="NCBI Taxonomy" id="13818"/>
    <lineage>
        <taxon>Eukaryota</taxon>
        <taxon>Viridiplantae</taxon>
        <taxon>Streptophyta</taxon>
        <taxon>Embryophyta</taxon>
        <taxon>Tracheophyta</taxon>
        <taxon>Polypodiopsida</taxon>
        <taxon>Polypodiidae</taxon>
        <taxon>Polypodiales</taxon>
        <taxon>Pteridineae</taxon>
        <taxon>Pteridaceae</taxon>
        <taxon>Vittarioideae</taxon>
        <taxon>Adiantum</taxon>
    </lineage>
</organism>
<name>A0A9D4UXF9_ADICA</name>
<comment type="caution">
    <text evidence="1">The sequence shown here is derived from an EMBL/GenBank/DDBJ whole genome shotgun (WGS) entry which is preliminary data.</text>
</comment>
<gene>
    <name evidence="1" type="ORF">GOP47_0009884</name>
</gene>
<dbReference type="EMBL" id="JABFUD020000009">
    <property type="protein sequence ID" value="KAI5075808.1"/>
    <property type="molecule type" value="Genomic_DNA"/>
</dbReference>
<keyword evidence="2" id="KW-1185">Reference proteome</keyword>
<sequence length="129" mass="14557">MYPKCGTWHSSPPSTEFLEHHVAGCAYCGYVCAWHFVDMYAPVIDRHCHIHDEMLRQGLLEHHVVRGGAYVDMYVKCAAWLGFCGYGCKVWCPTLKQNAQMAQDAQNGQGQEAFDCYKDALRGPILSAR</sequence>
<evidence type="ECO:0000313" key="1">
    <source>
        <dbReference type="EMBL" id="KAI5075808.1"/>
    </source>
</evidence>
<accession>A0A9D4UXF9</accession>
<protein>
    <submittedName>
        <fullName evidence="1">Uncharacterized protein</fullName>
    </submittedName>
</protein>
<proteinExistence type="predicted"/>